<accession>A0ABU0QFG6</accession>
<feature type="signal peptide" evidence="1">
    <location>
        <begin position="1"/>
        <end position="25"/>
    </location>
</feature>
<dbReference type="RefSeq" id="WP_307049211.1">
    <property type="nucleotide sequence ID" value="NZ_JAUSYA010000001.1"/>
</dbReference>
<feature type="chain" id="PRO_5045410909" description="Secreted protein" evidence="1">
    <location>
        <begin position="26"/>
        <end position="64"/>
    </location>
</feature>
<organism evidence="2 3">
    <name type="scientific">Streptomyces achromogenes</name>
    <dbReference type="NCBI Taxonomy" id="67255"/>
    <lineage>
        <taxon>Bacteria</taxon>
        <taxon>Bacillati</taxon>
        <taxon>Actinomycetota</taxon>
        <taxon>Actinomycetes</taxon>
        <taxon>Kitasatosporales</taxon>
        <taxon>Streptomycetaceae</taxon>
        <taxon>Streptomyces</taxon>
    </lineage>
</organism>
<evidence type="ECO:0000313" key="3">
    <source>
        <dbReference type="Proteomes" id="UP001243364"/>
    </source>
</evidence>
<evidence type="ECO:0000313" key="2">
    <source>
        <dbReference type="EMBL" id="MDQ0688560.1"/>
    </source>
</evidence>
<reference evidence="2 3" key="1">
    <citation type="submission" date="2023-07" db="EMBL/GenBank/DDBJ databases">
        <title>Comparative genomics of wheat-associated soil bacteria to identify genetic determinants of phenazine resistance.</title>
        <authorList>
            <person name="Mouncey N."/>
        </authorList>
    </citation>
    <scope>NUCLEOTIDE SEQUENCE [LARGE SCALE GENOMIC DNA]</scope>
    <source>
        <strain evidence="2 3">W4I19-2</strain>
    </source>
</reference>
<evidence type="ECO:0000256" key="1">
    <source>
        <dbReference type="SAM" id="SignalP"/>
    </source>
</evidence>
<keyword evidence="3" id="KW-1185">Reference proteome</keyword>
<evidence type="ECO:0008006" key="4">
    <source>
        <dbReference type="Google" id="ProtNLM"/>
    </source>
</evidence>
<dbReference type="Proteomes" id="UP001243364">
    <property type="component" value="Unassembled WGS sequence"/>
</dbReference>
<protein>
    <recommendedName>
        <fullName evidence="4">Secreted protein</fullName>
    </recommendedName>
</protein>
<sequence length="64" mass="6541">MHLCKRAMVTLFVAAAAFTAVGSQAIATPMPWETSKAPGAVTHSTPSVGESGAVTVWCVGGCYQ</sequence>
<keyword evidence="1" id="KW-0732">Signal</keyword>
<proteinExistence type="predicted"/>
<dbReference type="EMBL" id="JAUSYA010000001">
    <property type="protein sequence ID" value="MDQ0688560.1"/>
    <property type="molecule type" value="Genomic_DNA"/>
</dbReference>
<gene>
    <name evidence="2" type="ORF">QFZ56_007523</name>
</gene>
<comment type="caution">
    <text evidence="2">The sequence shown here is derived from an EMBL/GenBank/DDBJ whole genome shotgun (WGS) entry which is preliminary data.</text>
</comment>
<name>A0ABU0QFG6_STRAH</name>